<feature type="domain" description="Glycosyltransferase subfamily 4-like N-terminal" evidence="2">
    <location>
        <begin position="15"/>
        <end position="169"/>
    </location>
</feature>
<name>A0A8E6BAV6_9BACT</name>
<evidence type="ECO:0000259" key="1">
    <source>
        <dbReference type="Pfam" id="PF00534"/>
    </source>
</evidence>
<dbReference type="Pfam" id="PF00534">
    <property type="entry name" value="Glycos_transf_1"/>
    <property type="match status" value="1"/>
</dbReference>
<keyword evidence="4" id="KW-1185">Reference proteome</keyword>
<evidence type="ECO:0000313" key="4">
    <source>
        <dbReference type="Proteomes" id="UP000676194"/>
    </source>
</evidence>
<dbReference type="EMBL" id="CP074694">
    <property type="protein sequence ID" value="QVL33768.1"/>
    <property type="molecule type" value="Genomic_DNA"/>
</dbReference>
<dbReference type="AlphaFoldDB" id="A0A8E6BAV6"/>
<keyword evidence="3" id="KW-0328">Glycosyltransferase</keyword>
<proteinExistence type="predicted"/>
<evidence type="ECO:0000259" key="2">
    <source>
        <dbReference type="Pfam" id="PF13439"/>
    </source>
</evidence>
<dbReference type="Pfam" id="PF13439">
    <property type="entry name" value="Glyco_transf_4"/>
    <property type="match status" value="1"/>
</dbReference>
<dbReference type="EC" id="2.4.-.-" evidence="3"/>
<dbReference type="InterPro" id="IPR028098">
    <property type="entry name" value="Glyco_trans_4-like_N"/>
</dbReference>
<reference evidence="3" key="1">
    <citation type="submission" date="2021-05" db="EMBL/GenBank/DDBJ databases">
        <title>Complete genome sequence of the cellulolytic planctomycete Telmatocola sphagniphila SP2T and characterization of the first cellulase from planctomycetes.</title>
        <authorList>
            <person name="Rakitin A.L."/>
            <person name="Beletsky A.V."/>
            <person name="Naumoff D.G."/>
            <person name="Kulichevskaya I.S."/>
            <person name="Mardanov A.V."/>
            <person name="Ravin N.V."/>
            <person name="Dedysh S.N."/>
        </authorList>
    </citation>
    <scope>NUCLEOTIDE SEQUENCE</scope>
    <source>
        <strain evidence="3">SP2T</strain>
    </source>
</reference>
<sequence>MKVLHVVHSLDPSTGGTASAVRSLVAQQQRRGLQAAMAAEIVPTTDLETAQKLSPSRWWDFFWNPGFQSTRIQSFDLVHLHGVWDRPLLQVIRAARQLQKPYVLSPHGMLDPWSLSQKRLKKKLFLQLVVKRFLDQAGAIHFLNSDEADLTKTLRITAPAAIIPNGIEVAAAPSDLALANFRQRYALGDVAPFLLFLSRLHFKKGLDYLVEAFAKIASAHPSLKLVVAGPDDGARADFEKLIASRNLTERVVLTGPLYGEQKQTALLGAAVFVLPSRQEGFSVAILEALAAQIPVVITKACHFPEVESSRAGYVTDLDADQIAGALDKILSNPQARQTMGPAGRELVTSRYSWDRVIGQFEDLYGSVVAQARR</sequence>
<gene>
    <name evidence="3" type="ORF">KIH39_07630</name>
</gene>
<dbReference type="PANTHER" id="PTHR12526">
    <property type="entry name" value="GLYCOSYLTRANSFERASE"/>
    <property type="match status" value="1"/>
</dbReference>
<keyword evidence="3" id="KW-0808">Transferase</keyword>
<dbReference type="PANTHER" id="PTHR12526:SF637">
    <property type="entry name" value="GLYCOSYLTRANSFERASE EPSF-RELATED"/>
    <property type="match status" value="1"/>
</dbReference>
<protein>
    <submittedName>
        <fullName evidence="3">Glycosyltransferase</fullName>
        <ecNumber evidence="3">2.4.-.-</ecNumber>
    </submittedName>
</protein>
<feature type="domain" description="Glycosyl transferase family 1" evidence="1">
    <location>
        <begin position="182"/>
        <end position="345"/>
    </location>
</feature>
<dbReference type="Proteomes" id="UP000676194">
    <property type="component" value="Chromosome"/>
</dbReference>
<organism evidence="3 4">
    <name type="scientific">Telmatocola sphagniphila</name>
    <dbReference type="NCBI Taxonomy" id="1123043"/>
    <lineage>
        <taxon>Bacteria</taxon>
        <taxon>Pseudomonadati</taxon>
        <taxon>Planctomycetota</taxon>
        <taxon>Planctomycetia</taxon>
        <taxon>Gemmatales</taxon>
        <taxon>Gemmataceae</taxon>
    </lineage>
</organism>
<dbReference type="GO" id="GO:0016757">
    <property type="term" value="F:glycosyltransferase activity"/>
    <property type="evidence" value="ECO:0007669"/>
    <property type="project" value="UniProtKB-KW"/>
</dbReference>
<dbReference type="Gene3D" id="3.40.50.2000">
    <property type="entry name" value="Glycogen Phosphorylase B"/>
    <property type="match status" value="2"/>
</dbReference>
<dbReference type="RefSeq" id="WP_213498746.1">
    <property type="nucleotide sequence ID" value="NZ_CP074694.1"/>
</dbReference>
<dbReference type="SUPFAM" id="SSF53756">
    <property type="entry name" value="UDP-Glycosyltransferase/glycogen phosphorylase"/>
    <property type="match status" value="1"/>
</dbReference>
<dbReference type="KEGG" id="tsph:KIH39_07630"/>
<evidence type="ECO:0000313" key="3">
    <source>
        <dbReference type="EMBL" id="QVL33768.1"/>
    </source>
</evidence>
<accession>A0A8E6BAV6</accession>
<dbReference type="InterPro" id="IPR001296">
    <property type="entry name" value="Glyco_trans_1"/>
</dbReference>